<accession>A0A1R2CIW8</accession>
<dbReference type="EMBL" id="MPUH01000139">
    <property type="protein sequence ID" value="OMJ88900.1"/>
    <property type="molecule type" value="Genomic_DNA"/>
</dbReference>
<name>A0A1R2CIW8_9CILI</name>
<evidence type="ECO:0000313" key="4">
    <source>
        <dbReference type="Proteomes" id="UP000187209"/>
    </source>
</evidence>
<feature type="coiled-coil region" evidence="1">
    <location>
        <begin position="73"/>
        <end position="129"/>
    </location>
</feature>
<keyword evidence="1" id="KW-0175">Coiled coil</keyword>
<proteinExistence type="predicted"/>
<gene>
    <name evidence="3" type="ORF">SteCoe_2566</name>
    <name evidence="2" type="ORF">SteCoe_9107</name>
</gene>
<feature type="coiled-coil region" evidence="1">
    <location>
        <begin position="465"/>
        <end position="492"/>
    </location>
</feature>
<evidence type="ECO:0000313" key="3">
    <source>
        <dbReference type="EMBL" id="OMJ94361.1"/>
    </source>
</evidence>
<feature type="coiled-coil region" evidence="1">
    <location>
        <begin position="375"/>
        <end position="440"/>
    </location>
</feature>
<feature type="coiled-coil region" evidence="1">
    <location>
        <begin position="593"/>
        <end position="620"/>
    </location>
</feature>
<reference evidence="2 4" key="1">
    <citation type="submission" date="2016-11" db="EMBL/GenBank/DDBJ databases">
        <title>The macronuclear genome of Stentor coeruleus: a giant cell with tiny introns.</title>
        <authorList>
            <person name="Slabodnick M."/>
            <person name="Ruby J.G."/>
            <person name="Reiff S.B."/>
            <person name="Swart E.C."/>
            <person name="Gosai S."/>
            <person name="Prabakaran S."/>
            <person name="Witkowska E."/>
            <person name="Larue G.E."/>
            <person name="Fisher S."/>
            <person name="Freeman R.M."/>
            <person name="Gunawardena J."/>
            <person name="Chu W."/>
            <person name="Stover N.A."/>
            <person name="Gregory B.D."/>
            <person name="Nowacki M."/>
            <person name="Derisi J."/>
            <person name="Roy S.W."/>
            <person name="Marshall W.F."/>
            <person name="Sood P."/>
        </authorList>
    </citation>
    <scope>NUCLEOTIDE SEQUENCE [LARGE SCALE GENOMIC DNA]</scope>
    <source>
        <strain evidence="2">WM001</strain>
    </source>
</reference>
<protein>
    <submittedName>
        <fullName evidence="2">Uncharacterized protein</fullName>
    </submittedName>
</protein>
<comment type="caution">
    <text evidence="2">The sequence shown here is derived from an EMBL/GenBank/DDBJ whole genome shotgun (WGS) entry which is preliminary data.</text>
</comment>
<dbReference type="OrthoDB" id="327830at2759"/>
<dbReference type="EMBL" id="MPUH01000028">
    <property type="protein sequence ID" value="OMJ94361.1"/>
    <property type="molecule type" value="Genomic_DNA"/>
</dbReference>
<dbReference type="AlphaFoldDB" id="A0A1R2CIW8"/>
<feature type="coiled-coil region" evidence="1">
    <location>
        <begin position="17"/>
        <end position="44"/>
    </location>
</feature>
<evidence type="ECO:0000256" key="1">
    <source>
        <dbReference type="SAM" id="Coils"/>
    </source>
</evidence>
<organism evidence="2 4">
    <name type="scientific">Stentor coeruleus</name>
    <dbReference type="NCBI Taxonomy" id="5963"/>
    <lineage>
        <taxon>Eukaryota</taxon>
        <taxon>Sar</taxon>
        <taxon>Alveolata</taxon>
        <taxon>Ciliophora</taxon>
        <taxon>Postciliodesmatophora</taxon>
        <taxon>Heterotrichea</taxon>
        <taxon>Heterotrichida</taxon>
        <taxon>Stentoridae</taxon>
        <taxon>Stentor</taxon>
    </lineage>
</organism>
<evidence type="ECO:0000313" key="2">
    <source>
        <dbReference type="EMBL" id="OMJ88900.1"/>
    </source>
</evidence>
<feature type="coiled-coil region" evidence="1">
    <location>
        <begin position="160"/>
        <end position="267"/>
    </location>
</feature>
<sequence length="682" mass="79639">MKNITVNPLSGAVEKSVRNTEIKIATFQKEARKLSNERKCENNDIIPTRLSIYRSISPADKKNYSLQQENTDLKDLLKKIQVERDVLRAWKENVLKLPGNFSEDSNIIIKELETYKKQLSTQNKVLTSKLLGLVSSTQKFIKETSTFQKTSREKEGFNSVNFYENERHKLEMKLKELSEIKSETPPSPKNSPSCKNFTQIDLSQFTERFSSYETENKILKNQLRDYKKSVKMLEIKCAELENFRRQAEKEKQMLERKNRTNANTSNNAKKSMAYYQKIVESVKAWAEGRINETNDEFEKKYLAIQQKLVDKENCINELRSRFTENLMENLNTLIAMNEDLKNSNADMPSDENFRVQIENFEYIIEQNRIYSDIKVQELSETIELLENERNSLMKSNQVLEKENHQMKIEAGKSRELENELKIANITITELEDKNKILSARIRQLKPKELEFDQLTYEKSIMRLEISKLTEEISQKEKLIIELQQTLKSEARQANSIMEDLIFQEKSAKTELEVLKIDSSTYKSNISKLEDDNQKLKNEVNHLENQLRSLLKNDNSLIKSSPITPLISESSLSEFSYTCPSIVQGELEEERKNSKRFLDQMSLLKEHIRDLERKLRTEQIKNGGSSFMKDSFRNLTSRLPIMNNEIEGIIKITMSMLEFTQEEVQALDIVREAIKKTQALKQS</sequence>
<keyword evidence="4" id="KW-1185">Reference proteome</keyword>
<feature type="coiled-coil region" evidence="1">
    <location>
        <begin position="518"/>
        <end position="552"/>
    </location>
</feature>
<dbReference type="Proteomes" id="UP000187209">
    <property type="component" value="Unassembled WGS sequence"/>
</dbReference>